<dbReference type="InterPro" id="IPR004175">
    <property type="entry name" value="RNA_CPDase"/>
</dbReference>
<dbReference type="RefSeq" id="WP_316704367.1">
    <property type="nucleotide sequence ID" value="NZ_CP136337.1"/>
</dbReference>
<sequence>MESQRKRLFIGLMADTGVQRALLRHQLCWSWPAGARLTPAAKMHLTLQFLGLVDEDEVEKLKHAVAAIRFQPFDLVLCRNGTFADNIAWVAPERSPSLVDLHQMVTSATREVGILANEEWTPHVTLARRSAGALLPAVNPAITWMVREVGLVLSERGTYRQILSSPAAAPVH</sequence>
<geneLocation type="plasmid" evidence="3 4">
    <name>unnamed1</name>
</geneLocation>
<evidence type="ECO:0000313" key="4">
    <source>
        <dbReference type="Proteomes" id="UP001303946"/>
    </source>
</evidence>
<feature type="short sequence motif" description="HXTX 2" evidence="2">
    <location>
        <begin position="123"/>
        <end position="126"/>
    </location>
</feature>
<dbReference type="Proteomes" id="UP001303946">
    <property type="component" value="Plasmid unnamed1"/>
</dbReference>
<comment type="catalytic activity">
    <reaction evidence="2">
        <text>a 3'-end 2',3'-cyclophospho-ribonucleotide-RNA + H2O = a 3'-end 2'-phospho-ribonucleotide-RNA + H(+)</text>
        <dbReference type="Rhea" id="RHEA:11828"/>
        <dbReference type="Rhea" id="RHEA-COMP:10464"/>
        <dbReference type="Rhea" id="RHEA-COMP:17353"/>
        <dbReference type="ChEBI" id="CHEBI:15377"/>
        <dbReference type="ChEBI" id="CHEBI:15378"/>
        <dbReference type="ChEBI" id="CHEBI:83064"/>
        <dbReference type="ChEBI" id="CHEBI:173113"/>
        <dbReference type="EC" id="3.1.4.58"/>
    </reaction>
</comment>
<keyword evidence="4" id="KW-1185">Reference proteome</keyword>
<comment type="similarity">
    <text evidence="2">Belongs to the 2H phosphoesterase superfamily. ThpR family.</text>
</comment>
<dbReference type="HAMAP" id="MF_01940">
    <property type="entry name" value="RNA_CPDase"/>
    <property type="match status" value="1"/>
</dbReference>
<evidence type="ECO:0000256" key="2">
    <source>
        <dbReference type="HAMAP-Rule" id="MF_01940"/>
    </source>
</evidence>
<dbReference type="NCBIfam" id="TIGR02258">
    <property type="entry name" value="2_5_ligase"/>
    <property type="match status" value="1"/>
</dbReference>
<evidence type="ECO:0000313" key="3">
    <source>
        <dbReference type="EMBL" id="WOB11187.1"/>
    </source>
</evidence>
<organism evidence="3 4">
    <name type="scientific">Piscinibacter gummiphilus</name>
    <dbReference type="NCBI Taxonomy" id="946333"/>
    <lineage>
        <taxon>Bacteria</taxon>
        <taxon>Pseudomonadati</taxon>
        <taxon>Pseudomonadota</taxon>
        <taxon>Betaproteobacteria</taxon>
        <taxon>Burkholderiales</taxon>
        <taxon>Sphaerotilaceae</taxon>
        <taxon>Piscinibacter</taxon>
    </lineage>
</organism>
<feature type="active site" description="Proton donor" evidence="2">
    <location>
        <position position="44"/>
    </location>
</feature>
<gene>
    <name evidence="3" type="primary">thpR</name>
    <name evidence="3" type="ORF">RXV79_27530</name>
</gene>
<feature type="short sequence motif" description="HXTX 1" evidence="2">
    <location>
        <begin position="44"/>
        <end position="47"/>
    </location>
</feature>
<keyword evidence="1 2" id="KW-0378">Hydrolase</keyword>
<reference evidence="3 4" key="1">
    <citation type="submission" date="2023-10" db="EMBL/GenBank/DDBJ databases">
        <title>Bacteria for the degradation of biodegradable plastic PBAT(Polybutylene adipate terephthalate).</title>
        <authorList>
            <person name="Weon H.-Y."/>
            <person name="Yeon J."/>
        </authorList>
    </citation>
    <scope>NUCLEOTIDE SEQUENCE [LARGE SCALE GENOMIC DNA]</scope>
    <source>
        <strain evidence="3 4">SBD 7-3</strain>
        <plasmid evidence="3 4">unnamed1</plasmid>
    </source>
</reference>
<dbReference type="EMBL" id="CP136337">
    <property type="protein sequence ID" value="WOB11187.1"/>
    <property type="molecule type" value="Genomic_DNA"/>
</dbReference>
<protein>
    <recommendedName>
        <fullName evidence="2">RNA 2',3'-cyclic phosphodiesterase</fullName>
        <shortName evidence="2">RNA 2',3'-CPDase</shortName>
        <ecNumber evidence="2">3.1.4.58</ecNumber>
    </recommendedName>
</protein>
<accession>A0ABZ0D7C6</accession>
<keyword evidence="3" id="KW-0614">Plasmid</keyword>
<dbReference type="EC" id="3.1.4.58" evidence="2"/>
<dbReference type="Pfam" id="PF13563">
    <property type="entry name" value="2_5_RNA_ligase2"/>
    <property type="match status" value="1"/>
</dbReference>
<proteinExistence type="inferred from homology"/>
<dbReference type="InterPro" id="IPR009097">
    <property type="entry name" value="Cyclic_Pdiesterase"/>
</dbReference>
<feature type="active site" description="Proton acceptor" evidence="2">
    <location>
        <position position="123"/>
    </location>
</feature>
<dbReference type="Gene3D" id="3.90.1140.10">
    <property type="entry name" value="Cyclic phosphodiesterase"/>
    <property type="match status" value="1"/>
</dbReference>
<comment type="function">
    <text evidence="2">Hydrolyzes RNA 2',3'-cyclic phosphodiester to an RNA 2'-phosphomonoester.</text>
</comment>
<name>A0ABZ0D7C6_9BURK</name>
<dbReference type="SUPFAM" id="SSF55144">
    <property type="entry name" value="LigT-like"/>
    <property type="match status" value="1"/>
</dbReference>
<dbReference type="PANTHER" id="PTHR35561:SF1">
    <property type="entry name" value="RNA 2',3'-CYCLIC PHOSPHODIESTERASE"/>
    <property type="match status" value="1"/>
</dbReference>
<dbReference type="PANTHER" id="PTHR35561">
    <property type="entry name" value="RNA 2',3'-CYCLIC PHOSPHODIESTERASE"/>
    <property type="match status" value="1"/>
</dbReference>
<evidence type="ECO:0000256" key="1">
    <source>
        <dbReference type="ARBA" id="ARBA00022801"/>
    </source>
</evidence>